<dbReference type="GO" id="GO:0005524">
    <property type="term" value="F:ATP binding"/>
    <property type="evidence" value="ECO:0007669"/>
    <property type="project" value="InterPro"/>
</dbReference>
<protein>
    <submittedName>
        <fullName evidence="4">Helicase SNF2</fullName>
    </submittedName>
</protein>
<keyword evidence="4" id="KW-0347">Helicase</keyword>
<dbReference type="PANTHER" id="PTHR45766:SF6">
    <property type="entry name" value="SWI_SNF-RELATED MATRIX-ASSOCIATED ACTIN-DEPENDENT REGULATOR OF CHROMATIN SUBFAMILY A-LIKE PROTEIN 1"/>
    <property type="match status" value="1"/>
</dbReference>
<dbReference type="InterPro" id="IPR038718">
    <property type="entry name" value="SNF2-like_sf"/>
</dbReference>
<dbReference type="PANTHER" id="PTHR45766">
    <property type="entry name" value="DNA ANNEALING HELICASE AND ENDONUCLEASE ZRANB3 FAMILY MEMBER"/>
    <property type="match status" value="1"/>
</dbReference>
<gene>
    <name evidence="4" type="ORF">ENM46_05225</name>
</gene>
<dbReference type="InterPro" id="IPR027417">
    <property type="entry name" value="P-loop_NTPase"/>
</dbReference>
<dbReference type="InterPro" id="IPR049952">
    <property type="entry name" value="PhospholipD-like_anti-phage"/>
</dbReference>
<keyword evidence="4" id="KW-0547">Nucleotide-binding</keyword>
<dbReference type="AlphaFoldDB" id="A0A7C5Y6K1"/>
<feature type="domain" description="Helicase ATP-binding" evidence="2">
    <location>
        <begin position="243"/>
        <end position="429"/>
    </location>
</feature>
<dbReference type="SMART" id="SM00487">
    <property type="entry name" value="DEXDc"/>
    <property type="match status" value="1"/>
</dbReference>
<organism evidence="4">
    <name type="scientific">Fervidobacterium nodosum</name>
    <dbReference type="NCBI Taxonomy" id="2424"/>
    <lineage>
        <taxon>Bacteria</taxon>
        <taxon>Thermotogati</taxon>
        <taxon>Thermotogota</taxon>
        <taxon>Thermotogae</taxon>
        <taxon>Thermotogales</taxon>
        <taxon>Fervidobacteriaceae</taxon>
        <taxon>Fervidobacterium</taxon>
    </lineage>
</organism>
<name>A0A7C5Y6K1_9BACT</name>
<sequence>MIYRYSSRRQKLDKAFLDEKLRDALAYDRIAGYFSSSILEIAGESIESVRGPVRVVCNSELSIEDVKTAKSAMDAQRREWCEYEPEKKFVGAESRLKKLYELLKSGKLQVKVIPNDVFGLIHGKAGVITLKDGSKTAFVGSVNETAAGWKLNYEILWEDDSEEAVQWVQEEFDYFWNSPYAIPLAEFVINDIGRLSERKVISSVEEWRKDPKPETTVVESPIYRKETGLWEHQKYFISLAFEDHKKPYGARYVLADMVGLGKTVQLAMSAQLMALYGDKPILVIVPKTLLWQWQDEMYTLLDMPSAVWTGKEWVDENGIKYPSIGDESIKKCPRRIGIVSQGLITANSPIVDYLLSLEYECVIVDEAHRARRKRYNQFDERLDEDNQNNLMKFLMELSKRTKSMLLATATPVQIHPIEAWDLLQILSQRNDSVLGSKYSKWRTQPERAINLLLGREKIKNFDEIIDWMRDPFPPENEDIVFSIIRKSFNMKEDEFVLNYEAIDKMKTCQEYRSNYRRLERIAESFIENHNPFIRHIVRRTRDFLENTINPETNEPYLKKVEVRLFGESEDEAIILPPYLKKAYSYAEEFCALLQSRVKSAGFFKTLLLKRVGSTIIAGKNTAEKMLAKWDTFEVEDEYEDENTDMIIEERKEIQNLAPQERRCLENFIECLENNKESDPKYDLVLKLLTEDNWLDRGCIIFSQYYDSAYFVAENLSKDLKGVKIGLYAGGDKSGIFIDGIFEKKSREEIKRMIRHHELKILVGTDAASEGLNLQTLGSLINLDLPWNPTRLEQRKGRIQRIGQIFDEVYIYNMRYKDSVEDRVHHLLSSRLENIYNLFGQIPDVLEDVWVKVALNQIEEAKYIIDAVPKQHPFELRYNQIKPINWESCATVLDNTEKKKFLMNGWK</sequence>
<dbReference type="PROSITE" id="PS51192">
    <property type="entry name" value="HELICASE_ATP_BIND_1"/>
    <property type="match status" value="1"/>
</dbReference>
<dbReference type="Gene3D" id="3.40.50.300">
    <property type="entry name" value="P-loop containing nucleotide triphosphate hydrolases"/>
    <property type="match status" value="1"/>
</dbReference>
<feature type="domain" description="Helicase C-terminal" evidence="3">
    <location>
        <begin position="680"/>
        <end position="845"/>
    </location>
</feature>
<dbReference type="InterPro" id="IPR014001">
    <property type="entry name" value="Helicase_ATP-bd"/>
</dbReference>
<dbReference type="Pfam" id="PF13091">
    <property type="entry name" value="PLDc_2"/>
    <property type="match status" value="1"/>
</dbReference>
<dbReference type="InterPro" id="IPR000330">
    <property type="entry name" value="SNF2_N"/>
</dbReference>
<dbReference type="EMBL" id="DRXW01000312">
    <property type="protein sequence ID" value="HHR34328.1"/>
    <property type="molecule type" value="Genomic_DNA"/>
</dbReference>
<dbReference type="CDD" id="cd18793">
    <property type="entry name" value="SF2_C_SNF"/>
    <property type="match status" value="1"/>
</dbReference>
<dbReference type="NCBIfam" id="NF042964">
    <property type="entry name" value="phospholipD_antiphage"/>
    <property type="match status" value="1"/>
</dbReference>
<evidence type="ECO:0000313" key="4">
    <source>
        <dbReference type="EMBL" id="HHR34328.1"/>
    </source>
</evidence>
<accession>A0A7C5Y6K1</accession>
<dbReference type="InterPro" id="IPR025202">
    <property type="entry name" value="PLD-like_dom"/>
</dbReference>
<dbReference type="Pfam" id="PF00176">
    <property type="entry name" value="SNF2-rel_dom"/>
    <property type="match status" value="1"/>
</dbReference>
<keyword evidence="4" id="KW-0067">ATP-binding</keyword>
<dbReference type="InterPro" id="IPR049730">
    <property type="entry name" value="SNF2/RAD54-like_C"/>
</dbReference>
<evidence type="ECO:0000259" key="3">
    <source>
        <dbReference type="PROSITE" id="PS51194"/>
    </source>
</evidence>
<dbReference type="SUPFAM" id="SSF56024">
    <property type="entry name" value="Phospholipase D/nuclease"/>
    <property type="match status" value="1"/>
</dbReference>
<dbReference type="Gene3D" id="3.30.870.10">
    <property type="entry name" value="Endonuclease Chain A"/>
    <property type="match status" value="1"/>
</dbReference>
<dbReference type="SMART" id="SM00490">
    <property type="entry name" value="HELICc"/>
    <property type="match status" value="1"/>
</dbReference>
<evidence type="ECO:0000256" key="1">
    <source>
        <dbReference type="ARBA" id="ARBA00022801"/>
    </source>
</evidence>
<comment type="caution">
    <text evidence="4">The sequence shown here is derived from an EMBL/GenBank/DDBJ whole genome shotgun (WGS) entry which is preliminary data.</text>
</comment>
<evidence type="ECO:0000259" key="2">
    <source>
        <dbReference type="PROSITE" id="PS51192"/>
    </source>
</evidence>
<keyword evidence="1" id="KW-0378">Hydrolase</keyword>
<dbReference type="GO" id="GO:0016787">
    <property type="term" value="F:hydrolase activity"/>
    <property type="evidence" value="ECO:0007669"/>
    <property type="project" value="UniProtKB-KW"/>
</dbReference>
<dbReference type="GO" id="GO:0004386">
    <property type="term" value="F:helicase activity"/>
    <property type="evidence" value="ECO:0007669"/>
    <property type="project" value="UniProtKB-KW"/>
</dbReference>
<proteinExistence type="predicted"/>
<dbReference type="SUPFAM" id="SSF52540">
    <property type="entry name" value="P-loop containing nucleoside triphosphate hydrolases"/>
    <property type="match status" value="2"/>
</dbReference>
<dbReference type="PROSITE" id="PS51194">
    <property type="entry name" value="HELICASE_CTER"/>
    <property type="match status" value="1"/>
</dbReference>
<dbReference type="Pfam" id="PF00271">
    <property type="entry name" value="Helicase_C"/>
    <property type="match status" value="1"/>
</dbReference>
<dbReference type="Gene3D" id="3.40.50.10810">
    <property type="entry name" value="Tandem AAA-ATPase domain"/>
    <property type="match status" value="1"/>
</dbReference>
<dbReference type="InterPro" id="IPR001650">
    <property type="entry name" value="Helicase_C-like"/>
</dbReference>
<reference evidence="4" key="1">
    <citation type="journal article" date="2020" name="mSystems">
        <title>Genome- and Community-Level Interaction Insights into Carbon Utilization and Element Cycling Functions of Hydrothermarchaeota in Hydrothermal Sediment.</title>
        <authorList>
            <person name="Zhou Z."/>
            <person name="Liu Y."/>
            <person name="Xu W."/>
            <person name="Pan J."/>
            <person name="Luo Z.H."/>
            <person name="Li M."/>
        </authorList>
    </citation>
    <scope>NUCLEOTIDE SEQUENCE [LARGE SCALE GENOMIC DNA]</scope>
    <source>
        <strain evidence="4">SpSt-1088</strain>
    </source>
</reference>
<dbReference type="CDD" id="cd09179">
    <property type="entry name" value="PLDc_N_DEXD_a"/>
    <property type="match status" value="1"/>
</dbReference>